<keyword evidence="12" id="KW-1185">Reference proteome</keyword>
<dbReference type="OrthoDB" id="9761577at2"/>
<dbReference type="Pfam" id="PF02446">
    <property type="entry name" value="Glyco_hydro_77"/>
    <property type="match status" value="1"/>
</dbReference>
<dbReference type="PANTHER" id="PTHR32438:SF5">
    <property type="entry name" value="4-ALPHA-GLUCANOTRANSFERASE DPE1, CHLOROPLASTIC_AMYLOPLASTIC"/>
    <property type="match status" value="1"/>
</dbReference>
<evidence type="ECO:0000256" key="4">
    <source>
        <dbReference type="ARBA" id="ARBA00020295"/>
    </source>
</evidence>
<evidence type="ECO:0000256" key="1">
    <source>
        <dbReference type="ARBA" id="ARBA00000439"/>
    </source>
</evidence>
<dbReference type="HOGENOM" id="CLU_014132_1_0_7"/>
<dbReference type="SUPFAM" id="SSF51445">
    <property type="entry name" value="(Trans)glycosidases"/>
    <property type="match status" value="1"/>
</dbReference>
<dbReference type="GO" id="GO:0004134">
    <property type="term" value="F:4-alpha-glucanotransferase activity"/>
    <property type="evidence" value="ECO:0007669"/>
    <property type="project" value="UniProtKB-EC"/>
</dbReference>
<dbReference type="PANTHER" id="PTHR32438">
    <property type="entry name" value="4-ALPHA-GLUCANOTRANSFERASE DPE1, CHLOROPLASTIC/AMYLOPLASTIC"/>
    <property type="match status" value="1"/>
</dbReference>
<evidence type="ECO:0000256" key="3">
    <source>
        <dbReference type="ARBA" id="ARBA00012560"/>
    </source>
</evidence>
<dbReference type="InterPro" id="IPR003385">
    <property type="entry name" value="Glyco_hydro_77"/>
</dbReference>
<dbReference type="NCBIfam" id="NF011079">
    <property type="entry name" value="PRK14508.1-2"/>
    <property type="match status" value="1"/>
</dbReference>
<dbReference type="Gene3D" id="3.20.20.80">
    <property type="entry name" value="Glycosidases"/>
    <property type="match status" value="1"/>
</dbReference>
<evidence type="ECO:0000256" key="9">
    <source>
        <dbReference type="ARBA" id="ARBA00031501"/>
    </source>
</evidence>
<reference evidence="11 12" key="1">
    <citation type="submission" date="2008-05" db="EMBL/GenBank/DDBJ databases">
        <title>Complete sequence of chromosome of Geobacter lovleyi SZ.</title>
        <authorList>
            <consortium name="US DOE Joint Genome Institute"/>
            <person name="Lucas S."/>
            <person name="Copeland A."/>
            <person name="Lapidus A."/>
            <person name="Glavina del Rio T."/>
            <person name="Dalin E."/>
            <person name="Tice H."/>
            <person name="Bruce D."/>
            <person name="Goodwin L."/>
            <person name="Pitluck S."/>
            <person name="Chertkov O."/>
            <person name="Meincke L."/>
            <person name="Brettin T."/>
            <person name="Detter J.C."/>
            <person name="Han C."/>
            <person name="Tapia R."/>
            <person name="Kuske C.R."/>
            <person name="Schmutz J."/>
            <person name="Larimer F."/>
            <person name="Land M."/>
            <person name="Hauser L."/>
            <person name="Kyrpides N."/>
            <person name="Mikhailova N."/>
            <person name="Sung Y."/>
            <person name="Fletcher K.E."/>
            <person name="Ritalahti K.M."/>
            <person name="Loeffler F.E."/>
            <person name="Richardson P."/>
        </authorList>
    </citation>
    <scope>NUCLEOTIDE SEQUENCE [LARGE SCALE GENOMIC DNA]</scope>
    <source>
        <strain evidence="12">ATCC BAA-1151 / DSM 17278 / SZ</strain>
    </source>
</reference>
<comment type="similarity">
    <text evidence="2 10">Belongs to the disproportionating enzyme family.</text>
</comment>
<dbReference type="KEGG" id="glo:Glov_2041"/>
<evidence type="ECO:0000313" key="11">
    <source>
        <dbReference type="EMBL" id="ACD95757.1"/>
    </source>
</evidence>
<dbReference type="CAZy" id="GH77">
    <property type="family name" value="Glycoside Hydrolase Family 77"/>
</dbReference>
<dbReference type="STRING" id="398767.Glov_2041"/>
<dbReference type="eggNOG" id="COG1640">
    <property type="taxonomic scope" value="Bacteria"/>
</dbReference>
<organism evidence="11 12">
    <name type="scientific">Trichlorobacter lovleyi (strain ATCC BAA-1151 / DSM 17278 / SZ)</name>
    <name type="common">Geobacter lovleyi</name>
    <dbReference type="NCBI Taxonomy" id="398767"/>
    <lineage>
        <taxon>Bacteria</taxon>
        <taxon>Pseudomonadati</taxon>
        <taxon>Thermodesulfobacteriota</taxon>
        <taxon>Desulfuromonadia</taxon>
        <taxon>Geobacterales</taxon>
        <taxon>Geobacteraceae</taxon>
        <taxon>Trichlorobacter</taxon>
    </lineage>
</organism>
<evidence type="ECO:0000256" key="5">
    <source>
        <dbReference type="ARBA" id="ARBA00022676"/>
    </source>
</evidence>
<evidence type="ECO:0000313" key="12">
    <source>
        <dbReference type="Proteomes" id="UP000002420"/>
    </source>
</evidence>
<name>B3E3D8_TRIL1</name>
<dbReference type="RefSeq" id="WP_012470096.1">
    <property type="nucleotide sequence ID" value="NC_010814.1"/>
</dbReference>
<protein>
    <recommendedName>
        <fullName evidence="4 10">4-alpha-glucanotransferase</fullName>
        <ecNumber evidence="3 10">2.4.1.25</ecNumber>
    </recommendedName>
    <alternativeName>
        <fullName evidence="8 10">Amylomaltase</fullName>
    </alternativeName>
    <alternativeName>
        <fullName evidence="9 10">Disproportionating enzyme</fullName>
    </alternativeName>
</protein>
<evidence type="ECO:0000256" key="7">
    <source>
        <dbReference type="ARBA" id="ARBA00023277"/>
    </source>
</evidence>
<dbReference type="InterPro" id="IPR017853">
    <property type="entry name" value="GH"/>
</dbReference>
<keyword evidence="6 10" id="KW-0808">Transferase</keyword>
<gene>
    <name evidence="11" type="ordered locus">Glov_2041</name>
</gene>
<dbReference type="Proteomes" id="UP000002420">
    <property type="component" value="Chromosome"/>
</dbReference>
<evidence type="ECO:0000256" key="10">
    <source>
        <dbReference type="RuleBase" id="RU361207"/>
    </source>
</evidence>
<dbReference type="EMBL" id="CP001089">
    <property type="protein sequence ID" value="ACD95757.1"/>
    <property type="molecule type" value="Genomic_DNA"/>
</dbReference>
<dbReference type="GO" id="GO:0005975">
    <property type="term" value="P:carbohydrate metabolic process"/>
    <property type="evidence" value="ECO:0007669"/>
    <property type="project" value="InterPro"/>
</dbReference>
<comment type="catalytic activity">
    <reaction evidence="1 10">
        <text>Transfers a segment of a (1-&gt;4)-alpha-D-glucan to a new position in an acceptor, which may be glucose or a (1-&gt;4)-alpha-D-glucan.</text>
        <dbReference type="EC" id="2.4.1.25"/>
    </reaction>
</comment>
<sequence>MTVRRRAGVLLHPTSLPGPEGIGTFGTELTGFLDFLSKAGFSLWQVLPLTPPAAGNSPYSSYSAFGGNHLLIDLQQLVEEGDLSSRALQNHFPQELVDFKQVTPWKEQLLHEAAENFFKQGQTPRLKEFWQFCDTTYWLHDYALFMALKQHYHGTPWHRWPNELAQRNPRALQQAALQLGPEIGARKYQQWQFFRQWQRVRSAAAERGIAIIGDLPIFVAHDSADVWCNQELFLLDTKGKSTVVAGVPPDYFSATGQLWGNPLYNWAAMEQQGYGWWIARFRQLFELFDQIRIDHFRGFEAAWHVPATAKTAARGSWVPGPGAVFFDAVKASLGNLSFIAEDLGVITPEVEALRDRYDLPGMKILQFAFDSDAANPYLPHNHRTNSVVYTGTHDNDTTRGWFNTLSPKIINRMYDYLGLPGTNPVQDLIRVALMSVAGTAIIPLQDLLELPTEARMNQPGVALGNWSWRYQSTQLKPGLADYYADLLRRYGRG</sequence>
<dbReference type="NCBIfam" id="TIGR00217">
    <property type="entry name" value="malQ"/>
    <property type="match status" value="1"/>
</dbReference>
<keyword evidence="5 10" id="KW-0328">Glycosyltransferase</keyword>
<keyword evidence="7 10" id="KW-0119">Carbohydrate metabolism</keyword>
<evidence type="ECO:0000256" key="2">
    <source>
        <dbReference type="ARBA" id="ARBA00005684"/>
    </source>
</evidence>
<dbReference type="NCBIfam" id="NF011080">
    <property type="entry name" value="PRK14508.1-3"/>
    <property type="match status" value="1"/>
</dbReference>
<dbReference type="EC" id="2.4.1.25" evidence="3 10"/>
<dbReference type="AlphaFoldDB" id="B3E3D8"/>
<accession>B3E3D8</accession>
<proteinExistence type="inferred from homology"/>
<evidence type="ECO:0000256" key="6">
    <source>
        <dbReference type="ARBA" id="ARBA00022679"/>
    </source>
</evidence>
<evidence type="ECO:0000256" key="8">
    <source>
        <dbReference type="ARBA" id="ARBA00031423"/>
    </source>
</evidence>